<dbReference type="AlphaFoldDB" id="A0A6A4HMA8"/>
<proteinExistence type="predicted"/>
<keyword evidence="2" id="KW-1185">Reference proteome</keyword>
<evidence type="ECO:0000313" key="2">
    <source>
        <dbReference type="Proteomes" id="UP000799118"/>
    </source>
</evidence>
<gene>
    <name evidence="1" type="ORF">BT96DRAFT_40538</name>
</gene>
<dbReference type="EMBL" id="ML769486">
    <property type="protein sequence ID" value="KAE9398204.1"/>
    <property type="molecule type" value="Genomic_DNA"/>
</dbReference>
<dbReference type="Proteomes" id="UP000799118">
    <property type="component" value="Unassembled WGS sequence"/>
</dbReference>
<organism evidence="1 2">
    <name type="scientific">Gymnopus androsaceus JB14</name>
    <dbReference type="NCBI Taxonomy" id="1447944"/>
    <lineage>
        <taxon>Eukaryota</taxon>
        <taxon>Fungi</taxon>
        <taxon>Dikarya</taxon>
        <taxon>Basidiomycota</taxon>
        <taxon>Agaricomycotina</taxon>
        <taxon>Agaricomycetes</taxon>
        <taxon>Agaricomycetidae</taxon>
        <taxon>Agaricales</taxon>
        <taxon>Marasmiineae</taxon>
        <taxon>Omphalotaceae</taxon>
        <taxon>Gymnopus</taxon>
    </lineage>
</organism>
<reference evidence="1" key="1">
    <citation type="journal article" date="2019" name="Environ. Microbiol.">
        <title>Fungal ecological strategies reflected in gene transcription - a case study of two litter decomposers.</title>
        <authorList>
            <person name="Barbi F."/>
            <person name="Kohler A."/>
            <person name="Barry K."/>
            <person name="Baskaran P."/>
            <person name="Daum C."/>
            <person name="Fauchery L."/>
            <person name="Ihrmark K."/>
            <person name="Kuo A."/>
            <person name="LaButti K."/>
            <person name="Lipzen A."/>
            <person name="Morin E."/>
            <person name="Grigoriev I.V."/>
            <person name="Henrissat B."/>
            <person name="Lindahl B."/>
            <person name="Martin F."/>
        </authorList>
    </citation>
    <scope>NUCLEOTIDE SEQUENCE</scope>
    <source>
        <strain evidence="1">JB14</strain>
    </source>
</reference>
<protein>
    <submittedName>
        <fullName evidence="1">Uncharacterized protein</fullName>
    </submittedName>
</protein>
<accession>A0A6A4HMA8</accession>
<name>A0A6A4HMA8_9AGAR</name>
<sequence length="91" mass="10712">MMPPHRFRRNDALRWSLGTLGTRMTSIFTTKSGEPCRRKIKQLEHSSLWTGYLMYSLATSYCNFPCVATHSHFIRFVIPFALFFSHSFRYA</sequence>
<evidence type="ECO:0000313" key="1">
    <source>
        <dbReference type="EMBL" id="KAE9398204.1"/>
    </source>
</evidence>